<sequence>MDWNWKYTDASGAQVVSPLGDQRFPTQADAETWVGETWQDLLEGGIEAVTLRERDREVYGPMGLRPE</sequence>
<protein>
    <submittedName>
        <fullName evidence="1">Unannotated protein</fullName>
    </submittedName>
</protein>
<dbReference type="EMBL" id="CAFBMR010000012">
    <property type="protein sequence ID" value="CAB4907264.1"/>
    <property type="molecule type" value="Genomic_DNA"/>
</dbReference>
<organism evidence="1">
    <name type="scientific">freshwater metagenome</name>
    <dbReference type="NCBI Taxonomy" id="449393"/>
    <lineage>
        <taxon>unclassified sequences</taxon>
        <taxon>metagenomes</taxon>
        <taxon>ecological metagenomes</taxon>
    </lineage>
</organism>
<dbReference type="AlphaFoldDB" id="A0A6J7GJK1"/>
<reference evidence="1" key="1">
    <citation type="submission" date="2020-05" db="EMBL/GenBank/DDBJ databases">
        <authorList>
            <person name="Chiriac C."/>
            <person name="Salcher M."/>
            <person name="Ghai R."/>
            <person name="Kavagutti S V."/>
        </authorList>
    </citation>
    <scope>NUCLEOTIDE SEQUENCE</scope>
</reference>
<name>A0A6J7GJK1_9ZZZZ</name>
<gene>
    <name evidence="1" type="ORF">UFOPK3610_00528</name>
</gene>
<evidence type="ECO:0000313" key="1">
    <source>
        <dbReference type="EMBL" id="CAB4907264.1"/>
    </source>
</evidence>
<proteinExistence type="predicted"/>
<accession>A0A6J7GJK1</accession>